<dbReference type="EMBL" id="BDEV01000092">
    <property type="protein sequence ID" value="GCD63124.1"/>
    <property type="molecule type" value="Genomic_DNA"/>
</dbReference>
<keyword evidence="3" id="KW-1185">Reference proteome</keyword>
<proteinExistence type="predicted"/>
<name>A0A401X5L5_ACEPA</name>
<organism evidence="2 3">
    <name type="scientific">Acetobacter pasteurianus NBRC 3278</name>
    <dbReference type="NCBI Taxonomy" id="1226660"/>
    <lineage>
        <taxon>Bacteria</taxon>
        <taxon>Pseudomonadati</taxon>
        <taxon>Pseudomonadota</taxon>
        <taxon>Alphaproteobacteria</taxon>
        <taxon>Acetobacterales</taxon>
        <taxon>Acetobacteraceae</taxon>
        <taxon>Acetobacter</taxon>
    </lineage>
</organism>
<sequence>MLDAVEDGIRQPIGAQELPDILDRVQFGRARRQKDQADVAGHFELGGGVPSGAIEQHDGMSAAGNAA</sequence>
<evidence type="ECO:0000313" key="2">
    <source>
        <dbReference type="EMBL" id="GCD63124.1"/>
    </source>
</evidence>
<reference evidence="2 3" key="1">
    <citation type="submission" date="2016-06" db="EMBL/GenBank/DDBJ databases">
        <title>Acetobacter pasteurianus NBRC 3278 whole genome sequencing project.</title>
        <authorList>
            <person name="Matsutani M."/>
            <person name="Shiwa Y."/>
            <person name="Okamoto-Kainuma A."/>
            <person name="Ishikawa M."/>
            <person name="Koizumi Y."/>
            <person name="Yoshikawa H."/>
            <person name="Yakushi T."/>
            <person name="Matsushita K."/>
        </authorList>
    </citation>
    <scope>NUCLEOTIDE SEQUENCE [LARGE SCALE GENOMIC DNA]</scope>
    <source>
        <strain evidence="2 3">NBRC 3278</strain>
    </source>
</reference>
<accession>A0A401X5L5</accession>
<feature type="region of interest" description="Disordered" evidence="1">
    <location>
        <begin position="44"/>
        <end position="67"/>
    </location>
</feature>
<evidence type="ECO:0000313" key="3">
    <source>
        <dbReference type="Proteomes" id="UP000287385"/>
    </source>
</evidence>
<dbReference type="Proteomes" id="UP000287385">
    <property type="component" value="Unassembled WGS sequence"/>
</dbReference>
<protein>
    <submittedName>
        <fullName evidence="2">Uncharacterized protein</fullName>
    </submittedName>
</protein>
<gene>
    <name evidence="2" type="ORF">NBRC3278_2217</name>
</gene>
<comment type="caution">
    <text evidence="2">The sequence shown here is derived from an EMBL/GenBank/DDBJ whole genome shotgun (WGS) entry which is preliminary data.</text>
</comment>
<evidence type="ECO:0000256" key="1">
    <source>
        <dbReference type="SAM" id="MobiDB-lite"/>
    </source>
</evidence>
<dbReference type="AlphaFoldDB" id="A0A401X5L5"/>